<dbReference type="EMBL" id="CAXAMN010023362">
    <property type="protein sequence ID" value="CAK9077215.1"/>
    <property type="molecule type" value="Genomic_DNA"/>
</dbReference>
<evidence type="ECO:0000313" key="3">
    <source>
        <dbReference type="Proteomes" id="UP001642484"/>
    </source>
</evidence>
<organism evidence="2 3">
    <name type="scientific">Durusdinium trenchii</name>
    <dbReference type="NCBI Taxonomy" id="1381693"/>
    <lineage>
        <taxon>Eukaryota</taxon>
        <taxon>Sar</taxon>
        <taxon>Alveolata</taxon>
        <taxon>Dinophyceae</taxon>
        <taxon>Suessiales</taxon>
        <taxon>Symbiodiniaceae</taxon>
        <taxon>Durusdinium</taxon>
    </lineage>
</organism>
<feature type="compositionally biased region" description="Basic residues" evidence="1">
    <location>
        <begin position="359"/>
        <end position="370"/>
    </location>
</feature>
<dbReference type="Gene3D" id="3.30.360.10">
    <property type="entry name" value="Dihydrodipicolinate Reductase, domain 2"/>
    <property type="match status" value="1"/>
</dbReference>
<dbReference type="Proteomes" id="UP001642484">
    <property type="component" value="Unassembled WGS sequence"/>
</dbReference>
<feature type="compositionally biased region" description="Basic residues" evidence="1">
    <location>
        <begin position="437"/>
        <end position="447"/>
    </location>
</feature>
<accession>A0ABP0PMG0</accession>
<protein>
    <submittedName>
        <fullName evidence="2">Uncharacterized protein</fullName>
    </submittedName>
</protein>
<feature type="compositionally biased region" description="Basic and acidic residues" evidence="1">
    <location>
        <begin position="421"/>
        <end position="436"/>
    </location>
</feature>
<evidence type="ECO:0000256" key="1">
    <source>
        <dbReference type="SAM" id="MobiDB-lite"/>
    </source>
</evidence>
<evidence type="ECO:0000313" key="2">
    <source>
        <dbReference type="EMBL" id="CAK9077215.1"/>
    </source>
</evidence>
<feature type="compositionally biased region" description="Basic and acidic residues" evidence="1">
    <location>
        <begin position="334"/>
        <end position="344"/>
    </location>
</feature>
<feature type="compositionally biased region" description="Low complexity" evidence="1">
    <location>
        <begin position="448"/>
        <end position="465"/>
    </location>
</feature>
<sequence>MEVEVKPASAEELEAFVGQNRRWLPDDAEKVLRGMSGLDQRRVISAGTMSSVQNPIAVIQARVRKAKELEAAVSRSGGKVPAVLLGLESKLVKPATAEDLEAFIKTNDRWLGDEAVQTLRAMSAVDQRRVISAGTMSGCRDPVAVIQTRAKKAREMEMELENLAAGKGPLLKKEKPPQAATPSFDEEAAAMHLYAPPEEVSAKESRFAPQCKVDDSDSALVGEVPGVGGVVEILKAKYGCSKGQRIRVIGETQSLLQFEGGKTAPINHEGSGWKWVIREEEEVKQSAAEAQMAALKQAAAMQLAQVEAQKAAELARAQAEAKAYAAAREAALQSKDRKGSERPRSSHSSGSACNEEKARKMKQLKAKKRLNPTTSSSSSNSSSIQKAKKKKKKEAMAKVKKDSKKKRSISTKASGSNPKLRKSETRTVKRTLSKEKSGKKKRKKRKSQVSSSSVSSPCVASQSPF</sequence>
<keyword evidence="3" id="KW-1185">Reference proteome</keyword>
<comment type="caution">
    <text evidence="2">The sequence shown here is derived from an EMBL/GenBank/DDBJ whole genome shotgun (WGS) entry which is preliminary data.</text>
</comment>
<reference evidence="2 3" key="1">
    <citation type="submission" date="2024-02" db="EMBL/GenBank/DDBJ databases">
        <authorList>
            <person name="Chen Y."/>
            <person name="Shah S."/>
            <person name="Dougan E. K."/>
            <person name="Thang M."/>
            <person name="Chan C."/>
        </authorList>
    </citation>
    <scope>NUCLEOTIDE SEQUENCE [LARGE SCALE GENOMIC DNA]</scope>
</reference>
<feature type="compositionally biased region" description="Low complexity" evidence="1">
    <location>
        <begin position="375"/>
        <end position="385"/>
    </location>
</feature>
<proteinExistence type="predicted"/>
<name>A0ABP0PMG0_9DINO</name>
<gene>
    <name evidence="2" type="ORF">CCMP2556_LOCUS38061</name>
</gene>
<feature type="region of interest" description="Disordered" evidence="1">
    <location>
        <begin position="330"/>
        <end position="465"/>
    </location>
</feature>